<dbReference type="InterPro" id="IPR000119">
    <property type="entry name" value="Hist_DNA-bd"/>
</dbReference>
<dbReference type="Pfam" id="PF01180">
    <property type="entry name" value="DHO_dh"/>
    <property type="match status" value="1"/>
</dbReference>
<dbReference type="InterPro" id="IPR005720">
    <property type="entry name" value="Dihydroorotate_DH_cat"/>
</dbReference>
<evidence type="ECO:0000256" key="4">
    <source>
        <dbReference type="ARBA" id="ARBA00022643"/>
    </source>
</evidence>
<dbReference type="NCBIfam" id="TIGR01037">
    <property type="entry name" value="pyrD_sub1_fam"/>
    <property type="match status" value="1"/>
</dbReference>
<organism evidence="10 11">
    <name type="scientific">Durusdinium trenchii</name>
    <dbReference type="NCBI Taxonomy" id="1381693"/>
    <lineage>
        <taxon>Eukaryota</taxon>
        <taxon>Sar</taxon>
        <taxon>Alveolata</taxon>
        <taxon>Dinophyceae</taxon>
        <taxon>Suessiales</taxon>
        <taxon>Symbiodiniaceae</taxon>
        <taxon>Durusdinium</taxon>
    </lineage>
</organism>
<keyword evidence="4" id="KW-0288">FMN</keyword>
<dbReference type="Pfam" id="PF03692">
    <property type="entry name" value="CxxCxxCC"/>
    <property type="match status" value="1"/>
</dbReference>
<dbReference type="PRINTS" id="PR01727">
    <property type="entry name" value="DNABINDINGHU"/>
</dbReference>
<evidence type="ECO:0000256" key="8">
    <source>
        <dbReference type="SAM" id="Coils"/>
    </source>
</evidence>
<dbReference type="SMART" id="SM00411">
    <property type="entry name" value="BHL"/>
    <property type="match status" value="1"/>
</dbReference>
<dbReference type="InterPro" id="IPR024920">
    <property type="entry name" value="Dihydroorotate_DH_1"/>
</dbReference>
<keyword evidence="3" id="KW-0285">Flavoprotein</keyword>
<dbReference type="PROSITE" id="PS00912">
    <property type="entry name" value="DHODEHASE_2"/>
    <property type="match status" value="1"/>
</dbReference>
<comment type="similarity">
    <text evidence="7">Belongs to the bacterial histone-like protein family.</text>
</comment>
<dbReference type="CDD" id="cd04740">
    <property type="entry name" value="DHOD_1B_like"/>
    <property type="match status" value="1"/>
</dbReference>
<comment type="cofactor">
    <cofactor evidence="1">
        <name>FMN</name>
        <dbReference type="ChEBI" id="CHEBI:58210"/>
    </cofactor>
</comment>
<dbReference type="CDD" id="cd13836">
    <property type="entry name" value="IHF_B"/>
    <property type="match status" value="1"/>
</dbReference>
<dbReference type="HAMAP" id="MF_00224">
    <property type="entry name" value="DHO_dh_type1"/>
    <property type="match status" value="1"/>
</dbReference>
<dbReference type="InterPro" id="IPR033888">
    <property type="entry name" value="DHOD_1B"/>
</dbReference>
<feature type="coiled-coil region" evidence="8">
    <location>
        <begin position="238"/>
        <end position="265"/>
    </location>
</feature>
<dbReference type="InterPro" id="IPR010992">
    <property type="entry name" value="IHF-like_DNA-bd_dom_sf"/>
</dbReference>
<evidence type="ECO:0000256" key="3">
    <source>
        <dbReference type="ARBA" id="ARBA00022630"/>
    </source>
</evidence>
<dbReference type="NCBIfam" id="NF005574">
    <property type="entry name" value="PRK07259.1"/>
    <property type="match status" value="1"/>
</dbReference>
<comment type="caution">
    <text evidence="10">The sequence shown here is derived from an EMBL/GenBank/DDBJ whole genome shotgun (WGS) entry which is preliminary data.</text>
</comment>
<dbReference type="PANTHER" id="PTHR48109:SF1">
    <property type="entry name" value="DIHYDROOROTATE DEHYDROGENASE (FUMARATE)"/>
    <property type="match status" value="1"/>
</dbReference>
<evidence type="ECO:0000313" key="10">
    <source>
        <dbReference type="EMBL" id="CAK9037515.1"/>
    </source>
</evidence>
<protein>
    <submittedName>
        <fullName evidence="10">Catalytic subunit (DHOD B) (DHODase B) (DHOdehase B) (Dihydroorotate oxidase B) (Orotate reductase (NADH))</fullName>
    </submittedName>
</protein>
<evidence type="ECO:0000313" key="11">
    <source>
        <dbReference type="Proteomes" id="UP001642464"/>
    </source>
</evidence>
<evidence type="ECO:0000259" key="9">
    <source>
        <dbReference type="Pfam" id="PF01180"/>
    </source>
</evidence>
<dbReference type="SUPFAM" id="SSF47729">
    <property type="entry name" value="IHF-like DNA-binding proteins"/>
    <property type="match status" value="1"/>
</dbReference>
<dbReference type="InterPro" id="IPR049622">
    <property type="entry name" value="Dihydroorotate_DH_I"/>
</dbReference>
<keyword evidence="8" id="KW-0175">Coiled coil</keyword>
<evidence type="ECO:0000256" key="6">
    <source>
        <dbReference type="ARBA" id="ARBA00023002"/>
    </source>
</evidence>
<evidence type="ECO:0000256" key="2">
    <source>
        <dbReference type="ARBA" id="ARBA00004725"/>
    </source>
</evidence>
<dbReference type="SUPFAM" id="SSF51395">
    <property type="entry name" value="FMN-linked oxidoreductases"/>
    <property type="match status" value="1"/>
</dbReference>
<comment type="pathway">
    <text evidence="2">Pyrimidine metabolism; UMP biosynthesis via de novo pathway.</text>
</comment>
<dbReference type="Gene3D" id="4.10.520.10">
    <property type="entry name" value="IHF-like DNA-binding proteins"/>
    <property type="match status" value="1"/>
</dbReference>
<evidence type="ECO:0000256" key="1">
    <source>
        <dbReference type="ARBA" id="ARBA00001917"/>
    </source>
</evidence>
<accession>A0ABP0LED0</accession>
<dbReference type="InterPro" id="IPR013785">
    <property type="entry name" value="Aldolase_TIM"/>
</dbReference>
<dbReference type="PANTHER" id="PTHR48109">
    <property type="entry name" value="DIHYDROOROTATE DEHYDROGENASE (QUINONE), MITOCHONDRIAL-RELATED"/>
    <property type="match status" value="1"/>
</dbReference>
<name>A0ABP0LED0_9DINO</name>
<gene>
    <name evidence="10" type="ORF">SCF082_LOCUS22206</name>
</gene>
<keyword evidence="6" id="KW-0560">Oxidoreductase</keyword>
<proteinExistence type="inferred from homology"/>
<dbReference type="InterPro" id="IPR005358">
    <property type="entry name" value="Puta_zinc/iron-chelating_dom"/>
</dbReference>
<dbReference type="Gene3D" id="3.20.20.70">
    <property type="entry name" value="Aldolase class I"/>
    <property type="match status" value="1"/>
</dbReference>
<evidence type="ECO:0000256" key="7">
    <source>
        <dbReference type="RuleBase" id="RU003939"/>
    </source>
</evidence>
<dbReference type="Pfam" id="PF00216">
    <property type="entry name" value="Bac_DNA_binding"/>
    <property type="match status" value="1"/>
</dbReference>
<dbReference type="EMBL" id="CAXAMM010015891">
    <property type="protein sequence ID" value="CAK9037515.1"/>
    <property type="molecule type" value="Genomic_DNA"/>
</dbReference>
<keyword evidence="11" id="KW-1185">Reference proteome</keyword>
<dbReference type="InterPro" id="IPR050074">
    <property type="entry name" value="DHO_dehydrogenase"/>
</dbReference>
<dbReference type="InterPro" id="IPR001295">
    <property type="entry name" value="Dihydroorotate_DH_CS"/>
</dbReference>
<keyword evidence="5" id="KW-0665">Pyrimidine biosynthesis</keyword>
<sequence>MPDKKSTTPWYADGLRFKCTGCGDCCTGAPGYVWVNKQDIALLAAEVGMEVAEFESQYVRNVGVRKSLVEFDNGDCVFFNGLTRKCDVYAARPRQCRTWPFWDSNIRTPEAWEATCEECPGAGKGKLYDIDHIEAERAKIRDGRRRSVNLDTRNSVVTKKEIVKTISEEIGLTQLKTKEIVQKTFDAIVETLVEDHRIELRNFGVFEVKKRAARKARNPRTGEKVSVPEKFVVTFKPGKEMEARVRELERRANEEREARERAEAAAEMNGSHGHARGTLPVCIASKLTKLRMTALVDLSVSLGRLRLPNPVMVASGTFGYAREMQGLVDLGRLGGILPKTITKQPRAGNAPWRTIETPAGMLNSIGLDNDGIDSFLQKLMPYLASLGVPIVVSVAGRSADEFVELAQQLDGVPGVAAVELNISCPNVSGGVDFGTDPAMCEDLVRRCREATEVPILAKLTPNVTRVADMAKAASAGGADALSMINTCLGMAIDWRNRRPMLGNVMGGLSGPAIKPIALRCVYQARQVTETPIIGIGGIANTNDVMEFLVAGATAVQLGTVNFYNPKASMEVLDALPAALEELGAKSVAEIVGTLAV</sequence>
<dbReference type="Proteomes" id="UP001642464">
    <property type="component" value="Unassembled WGS sequence"/>
</dbReference>
<evidence type="ECO:0000256" key="5">
    <source>
        <dbReference type="ARBA" id="ARBA00022975"/>
    </source>
</evidence>
<reference evidence="10 11" key="1">
    <citation type="submission" date="2024-02" db="EMBL/GenBank/DDBJ databases">
        <authorList>
            <person name="Chen Y."/>
            <person name="Shah S."/>
            <person name="Dougan E. K."/>
            <person name="Thang M."/>
            <person name="Chan C."/>
        </authorList>
    </citation>
    <scope>NUCLEOTIDE SEQUENCE [LARGE SCALE GENOMIC DNA]</scope>
</reference>
<feature type="domain" description="Dihydroorotate dehydrogenase catalytic" evidence="9">
    <location>
        <begin position="298"/>
        <end position="578"/>
    </location>
</feature>